<dbReference type="Proteomes" id="UP000542342">
    <property type="component" value="Unassembled WGS sequence"/>
</dbReference>
<dbReference type="InterPro" id="IPR029063">
    <property type="entry name" value="SAM-dependent_MTases_sf"/>
</dbReference>
<dbReference type="GO" id="GO:0008168">
    <property type="term" value="F:methyltransferase activity"/>
    <property type="evidence" value="ECO:0007669"/>
    <property type="project" value="UniProtKB-KW"/>
</dbReference>
<keyword evidence="2" id="KW-0808">Transferase</keyword>
<dbReference type="RefSeq" id="WP_194536241.1">
    <property type="nucleotide sequence ID" value="NZ_JACEFB010000001.1"/>
</dbReference>
<evidence type="ECO:0000313" key="2">
    <source>
        <dbReference type="EMBL" id="MBA2224825.1"/>
    </source>
</evidence>
<dbReference type="Pfam" id="PF13649">
    <property type="entry name" value="Methyltransf_25"/>
    <property type="match status" value="1"/>
</dbReference>
<accession>A0A7V8VB61</accession>
<keyword evidence="2" id="KW-0489">Methyltransferase</keyword>
<feature type="domain" description="Methyltransferase" evidence="1">
    <location>
        <begin position="57"/>
        <end position="154"/>
    </location>
</feature>
<dbReference type="InterPro" id="IPR041698">
    <property type="entry name" value="Methyltransf_25"/>
</dbReference>
<sequence length="254" mass="28529">MTLPDWQLPPGVDRGLWDYLHAEDMVRSYDEQVLASPLAAADLAFCERHFPQPGRLLDLGCGTGRLCRHFAARGFDCLGVDLSPVMLEAASQSTPPPLAGRLHWLLANIVEPLPLADHSFDFIACLYSTLGMIRGPEHRVAVLRNIRRLLRPEGCAVLHVHHRYFRGLGYRQIVRQWFLTQLGHPQAGDITMPQAYAGAPLTLHHFTASEIRELVHQQGFSITEWLAVDEQGQPARGLRIYGWLIALRHNTPAD</sequence>
<comment type="caution">
    <text evidence="2">The sequence shown here is derived from an EMBL/GenBank/DDBJ whole genome shotgun (WGS) entry which is preliminary data.</text>
</comment>
<dbReference type="PANTHER" id="PTHR42912">
    <property type="entry name" value="METHYLTRANSFERASE"/>
    <property type="match status" value="1"/>
</dbReference>
<reference evidence="2 3" key="1">
    <citation type="submission" date="2020-07" db="EMBL/GenBank/DDBJ databases">
        <title>Thermogemmata thermophila gen. nov., sp. nov., a novel moderate thermophilic planctomycete from a Kamchatka hot spring.</title>
        <authorList>
            <person name="Elcheninov A.G."/>
            <person name="Podosokorskaya O.A."/>
            <person name="Kovaleva O.L."/>
            <person name="Novikov A."/>
            <person name="Bonch-Osmolovskaya E.A."/>
            <person name="Toshchakov S.V."/>
            <person name="Kublanov I.V."/>
        </authorList>
    </citation>
    <scope>NUCLEOTIDE SEQUENCE [LARGE SCALE GENOMIC DNA]</scope>
    <source>
        <strain evidence="2 3">2918</strain>
    </source>
</reference>
<keyword evidence="3" id="KW-1185">Reference proteome</keyword>
<dbReference type="InterPro" id="IPR050508">
    <property type="entry name" value="Methyltransf_Superfamily"/>
</dbReference>
<evidence type="ECO:0000313" key="3">
    <source>
        <dbReference type="Proteomes" id="UP000542342"/>
    </source>
</evidence>
<organism evidence="2 3">
    <name type="scientific">Thermogemmata fonticola</name>
    <dbReference type="NCBI Taxonomy" id="2755323"/>
    <lineage>
        <taxon>Bacteria</taxon>
        <taxon>Pseudomonadati</taxon>
        <taxon>Planctomycetota</taxon>
        <taxon>Planctomycetia</taxon>
        <taxon>Gemmatales</taxon>
        <taxon>Gemmataceae</taxon>
        <taxon>Thermogemmata</taxon>
    </lineage>
</organism>
<protein>
    <submittedName>
        <fullName evidence="2">Class I SAM-dependent methyltransferase</fullName>
    </submittedName>
</protein>
<dbReference type="GO" id="GO:0032259">
    <property type="term" value="P:methylation"/>
    <property type="evidence" value="ECO:0007669"/>
    <property type="project" value="UniProtKB-KW"/>
</dbReference>
<evidence type="ECO:0000259" key="1">
    <source>
        <dbReference type="Pfam" id="PF13649"/>
    </source>
</evidence>
<dbReference type="EMBL" id="JACEFB010000001">
    <property type="protein sequence ID" value="MBA2224825.1"/>
    <property type="molecule type" value="Genomic_DNA"/>
</dbReference>
<gene>
    <name evidence="2" type="ORF">H0921_01465</name>
</gene>
<dbReference type="Gene3D" id="3.40.50.150">
    <property type="entry name" value="Vaccinia Virus protein VP39"/>
    <property type="match status" value="1"/>
</dbReference>
<dbReference type="CDD" id="cd02440">
    <property type="entry name" value="AdoMet_MTases"/>
    <property type="match status" value="1"/>
</dbReference>
<proteinExistence type="predicted"/>
<dbReference type="PANTHER" id="PTHR42912:SF80">
    <property type="entry name" value="METHYLTRANSFERASE DOMAIN-CONTAINING PROTEIN"/>
    <property type="match status" value="1"/>
</dbReference>
<dbReference type="SUPFAM" id="SSF53335">
    <property type="entry name" value="S-adenosyl-L-methionine-dependent methyltransferases"/>
    <property type="match status" value="1"/>
</dbReference>
<dbReference type="AlphaFoldDB" id="A0A7V8VB61"/>
<name>A0A7V8VB61_9BACT</name>